<dbReference type="Proteomes" id="UP000178935">
    <property type="component" value="Unassembled WGS sequence"/>
</dbReference>
<dbReference type="AlphaFoldDB" id="A0A1G2JL19"/>
<sequence>MVAHGKETLLKGDIAMTRISKLEARGLIGNTEVYQVAMEGGEIVALNSYEGWQGNASTATRVIWLHDRVAVRTVAVHYGAKLVVKEDYQKVRDEARRQVAKAVVAEAWYASNCGIIEGLREKLLDLTATGQAVEELDFSTVADERNTVAKMLATIQRARG</sequence>
<proteinExistence type="predicted"/>
<reference evidence="1 2" key="1">
    <citation type="journal article" date="2016" name="Nat. Commun.">
        <title>Thousands of microbial genomes shed light on interconnected biogeochemical processes in an aquifer system.</title>
        <authorList>
            <person name="Anantharaman K."/>
            <person name="Brown C.T."/>
            <person name="Hug L.A."/>
            <person name="Sharon I."/>
            <person name="Castelle C.J."/>
            <person name="Probst A.J."/>
            <person name="Thomas B.C."/>
            <person name="Singh A."/>
            <person name="Wilkins M.J."/>
            <person name="Karaoz U."/>
            <person name="Brodie E.L."/>
            <person name="Williams K.H."/>
            <person name="Hubbard S.S."/>
            <person name="Banfield J.F."/>
        </authorList>
    </citation>
    <scope>NUCLEOTIDE SEQUENCE [LARGE SCALE GENOMIC DNA]</scope>
</reference>
<evidence type="ECO:0000313" key="2">
    <source>
        <dbReference type="Proteomes" id="UP000178935"/>
    </source>
</evidence>
<dbReference type="EMBL" id="MHPU01000038">
    <property type="protein sequence ID" value="OGZ87819.1"/>
    <property type="molecule type" value="Genomic_DNA"/>
</dbReference>
<gene>
    <name evidence="1" type="ORF">A2561_04425</name>
</gene>
<organism evidence="1 2">
    <name type="scientific">Candidatus Staskawiczbacteria bacterium RIFOXYD1_FULL_32_13</name>
    <dbReference type="NCBI Taxonomy" id="1802234"/>
    <lineage>
        <taxon>Bacteria</taxon>
        <taxon>Candidatus Staskawicziibacteriota</taxon>
    </lineage>
</organism>
<evidence type="ECO:0000313" key="1">
    <source>
        <dbReference type="EMBL" id="OGZ87819.1"/>
    </source>
</evidence>
<name>A0A1G2JL19_9BACT</name>
<comment type="caution">
    <text evidence="1">The sequence shown here is derived from an EMBL/GenBank/DDBJ whole genome shotgun (WGS) entry which is preliminary data.</text>
</comment>
<accession>A0A1G2JL19</accession>
<protein>
    <submittedName>
        <fullName evidence="1">Uncharacterized protein</fullName>
    </submittedName>
</protein>